<accession>A0ABZ1IME5</accession>
<dbReference type="InterPro" id="IPR029039">
    <property type="entry name" value="Flavoprotein-like_sf"/>
</dbReference>
<proteinExistence type="predicted"/>
<name>A0ABZ1IME5_9PSEU</name>
<evidence type="ECO:0008006" key="3">
    <source>
        <dbReference type="Google" id="ProtNLM"/>
    </source>
</evidence>
<dbReference type="Gene3D" id="3.40.50.360">
    <property type="match status" value="1"/>
</dbReference>
<reference evidence="1 2" key="1">
    <citation type="journal article" date="2015" name="Int. J. Syst. Evol. Microbiol.">
        <title>Amycolatopsis rhabdoformis sp. nov., an actinomycete isolated from a tropical forest soil.</title>
        <authorList>
            <person name="Souza W.R."/>
            <person name="Silva R.E."/>
            <person name="Goodfellow M."/>
            <person name="Busarakam K."/>
            <person name="Figueiro F.S."/>
            <person name="Ferreira D."/>
            <person name="Rodrigues-Filho E."/>
            <person name="Moraes L.A.B."/>
            <person name="Zucchi T.D."/>
        </authorList>
    </citation>
    <scope>NUCLEOTIDE SEQUENCE [LARGE SCALE GENOMIC DNA]</scope>
    <source>
        <strain evidence="1 2">NCIMB 14900</strain>
    </source>
</reference>
<evidence type="ECO:0000313" key="1">
    <source>
        <dbReference type="EMBL" id="WSE34714.1"/>
    </source>
</evidence>
<gene>
    <name evidence="1" type="ORF">VSH64_21970</name>
</gene>
<sequence length="85" mass="9002">MVQLTLFAMQHGMVWVGLGLPDGNNRSTGSGRNVNRLGSYLGAMAQANTDEGIEGMAPADLETARLLGERVAEFAVQRSRVAVVA</sequence>
<evidence type="ECO:0000313" key="2">
    <source>
        <dbReference type="Proteomes" id="UP001330812"/>
    </source>
</evidence>
<organism evidence="1 2">
    <name type="scientific">Amycolatopsis rhabdoformis</name>
    <dbReference type="NCBI Taxonomy" id="1448059"/>
    <lineage>
        <taxon>Bacteria</taxon>
        <taxon>Bacillati</taxon>
        <taxon>Actinomycetota</taxon>
        <taxon>Actinomycetes</taxon>
        <taxon>Pseudonocardiales</taxon>
        <taxon>Pseudonocardiaceae</taxon>
        <taxon>Amycolatopsis</taxon>
    </lineage>
</organism>
<dbReference type="EMBL" id="CP142149">
    <property type="protein sequence ID" value="WSE34714.1"/>
    <property type="molecule type" value="Genomic_DNA"/>
</dbReference>
<keyword evidence="2" id="KW-1185">Reference proteome</keyword>
<dbReference type="Proteomes" id="UP001330812">
    <property type="component" value="Chromosome"/>
</dbReference>
<protein>
    <recommendedName>
        <fullName evidence="3">NADPH-dependent FMN reductase-like domain-containing protein</fullName>
    </recommendedName>
</protein>
<dbReference type="RefSeq" id="WP_326837522.1">
    <property type="nucleotide sequence ID" value="NZ_CP142149.1"/>
</dbReference>
<dbReference type="SUPFAM" id="SSF52218">
    <property type="entry name" value="Flavoproteins"/>
    <property type="match status" value="1"/>
</dbReference>